<dbReference type="AlphaFoldDB" id="A0A0C3QJ36"/>
<reference evidence="5 6" key="1">
    <citation type="submission" date="2014-04" db="EMBL/GenBank/DDBJ databases">
        <authorList>
            <consortium name="DOE Joint Genome Institute"/>
            <person name="Kuo A."/>
            <person name="Girlanda M."/>
            <person name="Perotto S."/>
            <person name="Kohler A."/>
            <person name="Nagy L.G."/>
            <person name="Floudas D."/>
            <person name="Copeland A."/>
            <person name="Barry K.W."/>
            <person name="Cichocki N."/>
            <person name="Veneault-Fourrey C."/>
            <person name="LaButti K."/>
            <person name="Lindquist E.A."/>
            <person name="Lipzen A."/>
            <person name="Lundell T."/>
            <person name="Morin E."/>
            <person name="Murat C."/>
            <person name="Sun H."/>
            <person name="Tunlid A."/>
            <person name="Henrissat B."/>
            <person name="Grigoriev I.V."/>
            <person name="Hibbett D.S."/>
            <person name="Martin F."/>
            <person name="Nordberg H.P."/>
            <person name="Cantor M.N."/>
            <person name="Hua S.X."/>
        </authorList>
    </citation>
    <scope>NUCLEOTIDE SEQUENCE [LARGE SCALE GENOMIC DNA]</scope>
    <source>
        <strain evidence="5 6">MUT 4182</strain>
    </source>
</reference>
<gene>
    <name evidence="5" type="ORF">M407DRAFT_18791</name>
</gene>
<evidence type="ECO:0000256" key="2">
    <source>
        <dbReference type="ARBA" id="ARBA00022694"/>
    </source>
</evidence>
<dbReference type="PANTHER" id="PTHR21027:SF1">
    <property type="entry name" value="TRNA-SPLICING ENDONUCLEASE SUBUNIT SEN54"/>
    <property type="match status" value="1"/>
</dbReference>
<dbReference type="EMBL" id="KN822956">
    <property type="protein sequence ID" value="KIO32220.1"/>
    <property type="molecule type" value="Genomic_DNA"/>
</dbReference>
<evidence type="ECO:0000313" key="5">
    <source>
        <dbReference type="EMBL" id="KIO32220.1"/>
    </source>
</evidence>
<dbReference type="Proteomes" id="UP000054248">
    <property type="component" value="Unassembled WGS sequence"/>
</dbReference>
<dbReference type="GO" id="GO:0000214">
    <property type="term" value="C:tRNA-intron endonuclease complex"/>
    <property type="evidence" value="ECO:0007669"/>
    <property type="project" value="TreeGrafter"/>
</dbReference>
<keyword evidence="2" id="KW-0819">tRNA processing</keyword>
<keyword evidence="6" id="KW-1185">Reference proteome</keyword>
<evidence type="ECO:0000313" key="6">
    <source>
        <dbReference type="Proteomes" id="UP000054248"/>
    </source>
</evidence>
<organism evidence="5 6">
    <name type="scientific">Tulasnella calospora MUT 4182</name>
    <dbReference type="NCBI Taxonomy" id="1051891"/>
    <lineage>
        <taxon>Eukaryota</taxon>
        <taxon>Fungi</taxon>
        <taxon>Dikarya</taxon>
        <taxon>Basidiomycota</taxon>
        <taxon>Agaricomycotina</taxon>
        <taxon>Agaricomycetes</taxon>
        <taxon>Cantharellales</taxon>
        <taxon>Tulasnellaceae</taxon>
        <taxon>Tulasnella</taxon>
    </lineage>
</organism>
<feature type="region of interest" description="Disordered" evidence="3">
    <location>
        <begin position="421"/>
        <end position="440"/>
    </location>
</feature>
<reference evidence="6" key="2">
    <citation type="submission" date="2015-01" db="EMBL/GenBank/DDBJ databases">
        <title>Evolutionary Origins and Diversification of the Mycorrhizal Mutualists.</title>
        <authorList>
            <consortium name="DOE Joint Genome Institute"/>
            <consortium name="Mycorrhizal Genomics Consortium"/>
            <person name="Kohler A."/>
            <person name="Kuo A."/>
            <person name="Nagy L.G."/>
            <person name="Floudas D."/>
            <person name="Copeland A."/>
            <person name="Barry K.W."/>
            <person name="Cichocki N."/>
            <person name="Veneault-Fourrey C."/>
            <person name="LaButti K."/>
            <person name="Lindquist E.A."/>
            <person name="Lipzen A."/>
            <person name="Lundell T."/>
            <person name="Morin E."/>
            <person name="Murat C."/>
            <person name="Riley R."/>
            <person name="Ohm R."/>
            <person name="Sun H."/>
            <person name="Tunlid A."/>
            <person name="Henrissat B."/>
            <person name="Grigoriev I.V."/>
            <person name="Hibbett D.S."/>
            <person name="Martin F."/>
        </authorList>
    </citation>
    <scope>NUCLEOTIDE SEQUENCE [LARGE SCALE GENOMIC DNA]</scope>
    <source>
        <strain evidence="6">MUT 4182</strain>
    </source>
</reference>
<evidence type="ECO:0000256" key="3">
    <source>
        <dbReference type="SAM" id="MobiDB-lite"/>
    </source>
</evidence>
<feature type="compositionally biased region" description="Acidic residues" evidence="3">
    <location>
        <begin position="18"/>
        <end position="28"/>
    </location>
</feature>
<dbReference type="InterPro" id="IPR024336">
    <property type="entry name" value="tRNA_splic_suSen54_N"/>
</dbReference>
<sequence length="524" mass="56600">MDDSLENPTIVLPKDPVEDGIDDDDDLDGNAADWANLPKGKVDITRPIIPKRGEKYFEPVGGPSALPNSGSGLQQHMLDKARSAMYSALKAERGVSSKTISYALWFPETGYAQVVLARGAAFGSLGYSNVRDPIGGATKEKGKGKSLELLPEEALYMVERGSMYCWRVERKGAKTAEDVVPMPLSSGGDFPLEEVPGTPMSVQEAFAEMIGAASGLTTEQYQVYAYLKRLGYTVTRTRKPAGVDLYPVPGENTETSAQVSKTPSSARSLSVLLASFFGWVKSLFLRIPKTLSGRRIGSSIVSWSQPLVYSDLYKGRTRISMGDLFESLRIIPRGHRSPLHIHRPTTPTIYTPFYNIYKPSTPFKKTAPPKPDYNIVVVNARTSCLPTLLEMSDMFSVADDWAIPLSKKAKAAAAAAARQAKREARQPAKPDAVSLKSTGVPNEDVPLPASTAVDTGAGTGILAYFASFFSSARGRRPHASPSTEEPSAQITRNAPSANPFAALKNGKKNFVVAVVDNGSTSFIR</sequence>
<evidence type="ECO:0000259" key="4">
    <source>
        <dbReference type="Pfam" id="PF12928"/>
    </source>
</evidence>
<name>A0A0C3QJ36_9AGAM</name>
<evidence type="ECO:0000256" key="1">
    <source>
        <dbReference type="ARBA" id="ARBA00005736"/>
    </source>
</evidence>
<dbReference type="Pfam" id="PF12928">
    <property type="entry name" value="tRNA_int_end_N2"/>
    <property type="match status" value="1"/>
</dbReference>
<feature type="domain" description="tRNA-splicing endonuclease subunit Sen54 N-terminal" evidence="4">
    <location>
        <begin position="86"/>
        <end position="166"/>
    </location>
</feature>
<dbReference type="OrthoDB" id="408683at2759"/>
<protein>
    <recommendedName>
        <fullName evidence="4">tRNA-splicing endonuclease subunit Sen54 N-terminal domain-containing protein</fullName>
    </recommendedName>
</protein>
<comment type="similarity">
    <text evidence="1">Belongs to the SEN54 family.</text>
</comment>
<dbReference type="PANTHER" id="PTHR21027">
    <property type="entry name" value="TRNA-SPLICING ENDONUCLEASE SUBUNIT SEN54"/>
    <property type="match status" value="1"/>
</dbReference>
<dbReference type="InterPro" id="IPR024337">
    <property type="entry name" value="tRNA_splic_suSen54"/>
</dbReference>
<feature type="region of interest" description="Disordered" evidence="3">
    <location>
        <begin position="1"/>
        <end position="32"/>
    </location>
</feature>
<accession>A0A0C3QJ36</accession>
<dbReference type="STRING" id="1051891.A0A0C3QJ36"/>
<proteinExistence type="inferred from homology"/>
<dbReference type="GO" id="GO:0000379">
    <property type="term" value="P:tRNA-type intron splice site recognition and cleavage"/>
    <property type="evidence" value="ECO:0007669"/>
    <property type="project" value="TreeGrafter"/>
</dbReference>
<dbReference type="HOGENOM" id="CLU_028449_0_0_1"/>